<dbReference type="GO" id="GO:0046914">
    <property type="term" value="F:transition metal ion binding"/>
    <property type="evidence" value="ECO:0007669"/>
    <property type="project" value="InterPro"/>
</dbReference>
<accession>A0A1M6KXD8</accession>
<reference evidence="4" key="1">
    <citation type="submission" date="2016-11" db="EMBL/GenBank/DDBJ databases">
        <authorList>
            <person name="Varghese N."/>
            <person name="Submissions S."/>
        </authorList>
    </citation>
    <scope>NUCLEOTIDE SEQUENCE [LARGE SCALE GENOMIC DNA]</scope>
    <source>
        <strain evidence="4">DSM 14826</strain>
    </source>
</reference>
<gene>
    <name evidence="3" type="ORF">SAMN02745227_00287</name>
</gene>
<evidence type="ECO:0000256" key="1">
    <source>
        <dbReference type="ARBA" id="ARBA00023004"/>
    </source>
</evidence>
<proteinExistence type="predicted"/>
<dbReference type="Proteomes" id="UP000243547">
    <property type="component" value="Unassembled WGS sequence"/>
</dbReference>
<keyword evidence="1" id="KW-0408">Iron</keyword>
<dbReference type="SMART" id="SM00899">
    <property type="entry name" value="FeoA"/>
    <property type="match status" value="1"/>
</dbReference>
<dbReference type="EMBL" id="FRAI01000005">
    <property type="protein sequence ID" value="SHJ63600.1"/>
    <property type="molecule type" value="Genomic_DNA"/>
</dbReference>
<dbReference type="STRING" id="1120989.SAMN02745227_00287"/>
<evidence type="ECO:0000313" key="4">
    <source>
        <dbReference type="Proteomes" id="UP000243547"/>
    </source>
</evidence>
<name>A0A1M6KXD8_9FIRM</name>
<keyword evidence="4" id="KW-1185">Reference proteome</keyword>
<dbReference type="SUPFAM" id="SSF50037">
    <property type="entry name" value="C-terminal domain of transcriptional repressors"/>
    <property type="match status" value="1"/>
</dbReference>
<feature type="domain" description="Ferrous iron transporter FeoA-like" evidence="2">
    <location>
        <begin position="1"/>
        <end position="69"/>
    </location>
</feature>
<dbReference type="Pfam" id="PF04023">
    <property type="entry name" value="FeoA"/>
    <property type="match status" value="1"/>
</dbReference>
<evidence type="ECO:0000259" key="2">
    <source>
        <dbReference type="SMART" id="SM00899"/>
    </source>
</evidence>
<organism evidence="3 4">
    <name type="scientific">Anaerobranca californiensis DSM 14826</name>
    <dbReference type="NCBI Taxonomy" id="1120989"/>
    <lineage>
        <taxon>Bacteria</taxon>
        <taxon>Bacillati</taxon>
        <taxon>Bacillota</taxon>
        <taxon>Clostridia</taxon>
        <taxon>Eubacteriales</taxon>
        <taxon>Proteinivoracaceae</taxon>
        <taxon>Anaerobranca</taxon>
    </lineage>
</organism>
<dbReference type="InterPro" id="IPR008988">
    <property type="entry name" value="Transcriptional_repressor_C"/>
</dbReference>
<dbReference type="OrthoDB" id="9811076at2"/>
<dbReference type="RefSeq" id="WP_072905616.1">
    <property type="nucleotide sequence ID" value="NZ_FRAI01000005.1"/>
</dbReference>
<dbReference type="AlphaFoldDB" id="A0A1M6KXD8"/>
<dbReference type="InterPro" id="IPR007167">
    <property type="entry name" value="Fe-transptr_FeoA-like"/>
</dbReference>
<evidence type="ECO:0000313" key="3">
    <source>
        <dbReference type="EMBL" id="SHJ63600.1"/>
    </source>
</evidence>
<sequence>MCLYNMKANCRGIIVNTPSNTLLEALGVRKGKCFLCKVKQPFGGPMVIQIDERKVAIDKTIAENIIIQELEQVKEAI</sequence>
<protein>
    <submittedName>
        <fullName evidence="3">Ferrous iron transport protein A</fullName>
    </submittedName>
</protein>
<dbReference type="Gene3D" id="2.30.30.90">
    <property type="match status" value="1"/>
</dbReference>
<dbReference type="InterPro" id="IPR038157">
    <property type="entry name" value="FeoA_core_dom"/>
</dbReference>